<accession>A0A212RWT1</accession>
<dbReference type="GO" id="GO:0030246">
    <property type="term" value="F:carbohydrate binding"/>
    <property type="evidence" value="ECO:0007669"/>
    <property type="project" value="InterPro"/>
</dbReference>
<dbReference type="GO" id="GO:0005975">
    <property type="term" value="P:carbohydrate metabolic process"/>
    <property type="evidence" value="ECO:0007669"/>
    <property type="project" value="InterPro"/>
</dbReference>
<dbReference type="RefSeq" id="WP_088562711.1">
    <property type="nucleotide sequence ID" value="NZ_FYEH01000016.1"/>
</dbReference>
<dbReference type="Gene3D" id="2.70.98.10">
    <property type="match status" value="1"/>
</dbReference>
<dbReference type="SUPFAM" id="SSF74650">
    <property type="entry name" value="Galactose mutarotase-like"/>
    <property type="match status" value="1"/>
</dbReference>
<gene>
    <name evidence="1" type="ORF">SAMN07250955_11643</name>
</gene>
<dbReference type="Proteomes" id="UP000197065">
    <property type="component" value="Unassembled WGS sequence"/>
</dbReference>
<dbReference type="CDD" id="cd09269">
    <property type="entry name" value="deoxyribose_mutarotase"/>
    <property type="match status" value="1"/>
</dbReference>
<evidence type="ECO:0000313" key="1">
    <source>
        <dbReference type="EMBL" id="SNB77217.1"/>
    </source>
</evidence>
<proteinExistence type="predicted"/>
<dbReference type="InterPro" id="IPR027839">
    <property type="entry name" value="DUF4432"/>
</dbReference>
<protein>
    <recommendedName>
        <fullName evidence="3">Monosaccharide-transporting ATPase</fullName>
    </recommendedName>
</protein>
<keyword evidence="2" id="KW-1185">Reference proteome</keyword>
<dbReference type="InterPro" id="IPR014718">
    <property type="entry name" value="GH-type_carb-bd"/>
</dbReference>
<evidence type="ECO:0000313" key="2">
    <source>
        <dbReference type="Proteomes" id="UP000197065"/>
    </source>
</evidence>
<sequence>MITSVRLERTFFNEHARVILQTRGLRASIFRYPTGVEAIQIANDRGHLVVLPFMGQIIWDAIFDGVDLTMKNMFKAPRPARSIAETYGCFAFHSGLLRNGVPAPEDDHEAHGEFATAAMDEAGLETGHDGEGPYLAVTGLYEYVMGFGAHYAARPRVTLRPDSTLFTIELEVTNLSAQPMDLMYMAHVNFAYAPGGRIIQPAPFTPERTRVRLAVPAHVRPNPAYLAFIDELAADPSRSAVLDEPERYDPEQCFYLEGLGRDTLGLTHVMLRRREGDGFSIAYDPDQFPKTVRWILANSDQSVCAIALPSTCEPEGYAAEQRKGNVRSLAGNATAGFKVRLGYLDAAMAERAQAHIQAL</sequence>
<dbReference type="AlphaFoldDB" id="A0A212RWT1"/>
<name>A0A212RWT1_9PROT</name>
<dbReference type="GO" id="GO:0003824">
    <property type="term" value="F:catalytic activity"/>
    <property type="evidence" value="ECO:0007669"/>
    <property type="project" value="InterPro"/>
</dbReference>
<dbReference type="EMBL" id="FYEH01000016">
    <property type="protein sequence ID" value="SNB77217.1"/>
    <property type="molecule type" value="Genomic_DNA"/>
</dbReference>
<dbReference type="InterPro" id="IPR011013">
    <property type="entry name" value="Gal_mutarotase_sf_dom"/>
</dbReference>
<dbReference type="Pfam" id="PF14486">
    <property type="entry name" value="DUF4432"/>
    <property type="match status" value="1"/>
</dbReference>
<organism evidence="1 2">
    <name type="scientific">Arboricoccus pini</name>
    <dbReference type="NCBI Taxonomy" id="1963835"/>
    <lineage>
        <taxon>Bacteria</taxon>
        <taxon>Pseudomonadati</taxon>
        <taxon>Pseudomonadota</taxon>
        <taxon>Alphaproteobacteria</taxon>
        <taxon>Geminicoccales</taxon>
        <taxon>Geminicoccaceae</taxon>
        <taxon>Arboricoccus</taxon>
    </lineage>
</organism>
<dbReference type="OrthoDB" id="146552at2"/>
<reference evidence="1 2" key="1">
    <citation type="submission" date="2017-06" db="EMBL/GenBank/DDBJ databases">
        <authorList>
            <person name="Kim H.J."/>
            <person name="Triplett B.A."/>
        </authorList>
    </citation>
    <scope>NUCLEOTIDE SEQUENCE [LARGE SCALE GENOMIC DNA]</scope>
    <source>
        <strain evidence="1 2">B29T1</strain>
    </source>
</reference>
<evidence type="ECO:0008006" key="3">
    <source>
        <dbReference type="Google" id="ProtNLM"/>
    </source>
</evidence>